<keyword evidence="5" id="KW-1185">Reference proteome</keyword>
<dbReference type="Pfam" id="PF14258">
    <property type="entry name" value="DUF4350"/>
    <property type="match status" value="1"/>
</dbReference>
<keyword evidence="2" id="KW-0472">Membrane</keyword>
<protein>
    <submittedName>
        <fullName evidence="4">DUF4350 domain-containing protein</fullName>
    </submittedName>
</protein>
<reference evidence="4 5" key="1">
    <citation type="submission" date="2019-07" db="EMBL/GenBank/DDBJ databases">
        <title>Georgenia wutianyii sp. nov. and Georgenia *** sp. nov. isolated from plateau pika (Ochotona curzoniae) in the Qinghai-Tibet plateau of China.</title>
        <authorList>
            <person name="Tian Z."/>
        </authorList>
    </citation>
    <scope>NUCLEOTIDE SEQUENCE [LARGE SCALE GENOMIC DNA]</scope>
    <source>
        <strain evidence="4 5">Z446</strain>
    </source>
</reference>
<feature type="domain" description="DUF4350" evidence="3">
    <location>
        <begin position="84"/>
        <end position="255"/>
    </location>
</feature>
<feature type="region of interest" description="Disordered" evidence="1">
    <location>
        <begin position="1"/>
        <end position="45"/>
    </location>
</feature>
<accession>A0A552WMX3</accession>
<sequence>MSAPVTDPAASAPARADTDGAAGPEGLSPDGAARPAAGPGPARPRRAGWWRRHRLAVVVVVAFLLLAVLAWALSARTSTRPLAPDNPAPDGARAAAQLLSDQGVRVQEATTLAEVGALAGTDSTVLITDPSLLRDDQRTALLSTGADLVVVGATFSNLDAFDGDVTPGGAGSAEPVTARCADPDAAAAGEISFSRGSVSADPGSDAVVCFPVGDDGAGAYAVWERGEQTVRYLADARLLSNAHLAEDGNAALTLRALGHHPDLVWYLPSPLDLGTSVDEPVPALPVRLQLVLAALAAAAVLLALAQGRALGPVVTEVMPVVVRAAETTRGRGRLYRRSRAHGHAAAALRAGTAARLARALGLAHSADADTLLDALTRATGHPAELLRALLYGPPPTDDAGLLALTAALDTLESEVHRS</sequence>
<evidence type="ECO:0000256" key="2">
    <source>
        <dbReference type="SAM" id="Phobius"/>
    </source>
</evidence>
<dbReference type="EMBL" id="VJXR01000053">
    <property type="protein sequence ID" value="TRW44138.1"/>
    <property type="molecule type" value="Genomic_DNA"/>
</dbReference>
<dbReference type="InterPro" id="IPR025646">
    <property type="entry name" value="DUF4350"/>
</dbReference>
<name>A0A552WMX3_9MICO</name>
<evidence type="ECO:0000313" key="5">
    <source>
        <dbReference type="Proteomes" id="UP000318693"/>
    </source>
</evidence>
<evidence type="ECO:0000313" key="4">
    <source>
        <dbReference type="EMBL" id="TRW44138.1"/>
    </source>
</evidence>
<gene>
    <name evidence="4" type="ORF">FJ693_14770</name>
</gene>
<evidence type="ECO:0000256" key="1">
    <source>
        <dbReference type="SAM" id="MobiDB-lite"/>
    </source>
</evidence>
<proteinExistence type="predicted"/>
<dbReference type="RefSeq" id="WP_143419242.1">
    <property type="nucleotide sequence ID" value="NZ_VJXR01000053.1"/>
</dbReference>
<organism evidence="4 5">
    <name type="scientific">Georgenia yuyongxinii</name>
    <dbReference type="NCBI Taxonomy" id="2589797"/>
    <lineage>
        <taxon>Bacteria</taxon>
        <taxon>Bacillati</taxon>
        <taxon>Actinomycetota</taxon>
        <taxon>Actinomycetes</taxon>
        <taxon>Micrococcales</taxon>
        <taxon>Bogoriellaceae</taxon>
        <taxon>Georgenia</taxon>
    </lineage>
</organism>
<dbReference type="Proteomes" id="UP000318693">
    <property type="component" value="Unassembled WGS sequence"/>
</dbReference>
<keyword evidence="2" id="KW-1133">Transmembrane helix</keyword>
<dbReference type="AlphaFoldDB" id="A0A552WMX3"/>
<comment type="caution">
    <text evidence="4">The sequence shown here is derived from an EMBL/GenBank/DDBJ whole genome shotgun (WGS) entry which is preliminary data.</text>
</comment>
<keyword evidence="2" id="KW-0812">Transmembrane</keyword>
<feature type="transmembrane region" description="Helical" evidence="2">
    <location>
        <begin position="55"/>
        <end position="73"/>
    </location>
</feature>
<evidence type="ECO:0000259" key="3">
    <source>
        <dbReference type="Pfam" id="PF14258"/>
    </source>
</evidence>
<feature type="compositionally biased region" description="Low complexity" evidence="1">
    <location>
        <begin position="31"/>
        <end position="40"/>
    </location>
</feature>